<dbReference type="Pfam" id="PF01470">
    <property type="entry name" value="Peptidase_C15"/>
    <property type="match status" value="1"/>
</dbReference>
<dbReference type="GO" id="GO:0008234">
    <property type="term" value="F:cysteine-type peptidase activity"/>
    <property type="evidence" value="ECO:0007669"/>
    <property type="project" value="UniProtKB-KW"/>
</dbReference>
<dbReference type="PANTHER" id="PTHR23402">
    <property type="entry name" value="PROTEASE FAMILY C15 PYROGLUTAMYL-PEPTIDASE I-RELATED"/>
    <property type="match status" value="1"/>
</dbReference>
<comment type="caution">
    <text evidence="5">The sequence shown here is derived from an EMBL/GenBank/DDBJ whole genome shotgun (WGS) entry which is preliminary data.</text>
</comment>
<keyword evidence="6" id="KW-1185">Reference proteome</keyword>
<dbReference type="Gene3D" id="3.40.630.20">
    <property type="entry name" value="Peptidase C15, pyroglutamyl peptidase I-like"/>
    <property type="match status" value="1"/>
</dbReference>
<dbReference type="Proteomes" id="UP001337655">
    <property type="component" value="Unassembled WGS sequence"/>
</dbReference>
<evidence type="ECO:0000256" key="4">
    <source>
        <dbReference type="ARBA" id="ARBA00022807"/>
    </source>
</evidence>
<organism evidence="5 6">
    <name type="scientific">Saxophila tyrrhenica</name>
    <dbReference type="NCBI Taxonomy" id="1690608"/>
    <lineage>
        <taxon>Eukaryota</taxon>
        <taxon>Fungi</taxon>
        <taxon>Dikarya</taxon>
        <taxon>Ascomycota</taxon>
        <taxon>Pezizomycotina</taxon>
        <taxon>Dothideomycetes</taxon>
        <taxon>Dothideomycetidae</taxon>
        <taxon>Mycosphaerellales</taxon>
        <taxon>Extremaceae</taxon>
        <taxon>Saxophila</taxon>
    </lineage>
</organism>
<evidence type="ECO:0000256" key="3">
    <source>
        <dbReference type="ARBA" id="ARBA00022801"/>
    </source>
</evidence>
<keyword evidence="4" id="KW-0788">Thiol protease</keyword>
<protein>
    <recommendedName>
        <fullName evidence="7">Peptidase C15, pyroglutamyl peptidase I-like protein</fullName>
    </recommendedName>
</protein>
<evidence type="ECO:0000313" key="5">
    <source>
        <dbReference type="EMBL" id="KAK5168964.1"/>
    </source>
</evidence>
<evidence type="ECO:0000256" key="2">
    <source>
        <dbReference type="ARBA" id="ARBA00022670"/>
    </source>
</evidence>
<dbReference type="GeneID" id="89927613"/>
<sequence length="259" mass="28970">MGFQPAANGMATEPLVPSNDGERPLTVLVTGFGPFQDRFPVNPSYEILKLLPSTFTCLSGEKEIQIIAYHHPIRVSYEEVRRLVPVIHASYPQGVDLILHIGMASGRTFYTAERSAHRDGYEKNKDVDGQTLAADHGQTFFGDCDPILRTSLDYERVLQRWKWNLQNVPESSAAYGADCRGSDDAGHYLCDYIYFNSLAWLARNPTPRADGAANERPVMFLHVPAESDPRMLYKGKEVALALIEAMVESWIESTDAEMV</sequence>
<accession>A0AAV9PAG4</accession>
<proteinExistence type="inferred from homology"/>
<evidence type="ECO:0000313" key="6">
    <source>
        <dbReference type="Proteomes" id="UP001337655"/>
    </source>
</evidence>
<reference evidence="5 6" key="1">
    <citation type="submission" date="2023-08" db="EMBL/GenBank/DDBJ databases">
        <title>Black Yeasts Isolated from many extreme environments.</title>
        <authorList>
            <person name="Coleine C."/>
            <person name="Stajich J.E."/>
            <person name="Selbmann L."/>
        </authorList>
    </citation>
    <scope>NUCLEOTIDE SEQUENCE [LARGE SCALE GENOMIC DNA]</scope>
    <source>
        <strain evidence="5 6">CCFEE 5935</strain>
    </source>
</reference>
<dbReference type="EMBL" id="JAVRRT010000009">
    <property type="protein sequence ID" value="KAK5168964.1"/>
    <property type="molecule type" value="Genomic_DNA"/>
</dbReference>
<dbReference type="GO" id="GO:0006508">
    <property type="term" value="P:proteolysis"/>
    <property type="evidence" value="ECO:0007669"/>
    <property type="project" value="UniProtKB-KW"/>
</dbReference>
<dbReference type="InterPro" id="IPR036440">
    <property type="entry name" value="Peptidase_C15-like_sf"/>
</dbReference>
<dbReference type="SUPFAM" id="SSF53182">
    <property type="entry name" value="Pyrrolidone carboxyl peptidase (pyroglutamate aminopeptidase)"/>
    <property type="match status" value="1"/>
</dbReference>
<evidence type="ECO:0008006" key="7">
    <source>
        <dbReference type="Google" id="ProtNLM"/>
    </source>
</evidence>
<dbReference type="AlphaFoldDB" id="A0AAV9PAG4"/>
<keyword evidence="3" id="KW-0378">Hydrolase</keyword>
<evidence type="ECO:0000256" key="1">
    <source>
        <dbReference type="ARBA" id="ARBA00006641"/>
    </source>
</evidence>
<dbReference type="RefSeq" id="XP_064658430.1">
    <property type="nucleotide sequence ID" value="XM_064803515.1"/>
</dbReference>
<gene>
    <name evidence="5" type="ORF">LTR77_006273</name>
</gene>
<dbReference type="InterPro" id="IPR016125">
    <property type="entry name" value="Peptidase_C15-like"/>
</dbReference>
<keyword evidence="2" id="KW-0645">Protease</keyword>
<comment type="similarity">
    <text evidence="1">Belongs to the peptidase C15 family.</text>
</comment>
<name>A0AAV9PAG4_9PEZI</name>
<dbReference type="PANTHER" id="PTHR23402:SF1">
    <property type="entry name" value="PYROGLUTAMYL-PEPTIDASE I"/>
    <property type="match status" value="1"/>
</dbReference>